<protein>
    <submittedName>
        <fullName evidence="5">Glycosyl transferase</fullName>
    </submittedName>
</protein>
<keyword evidence="2" id="KW-0328">Glycosyltransferase</keyword>
<dbReference type="Proteomes" id="UP000094626">
    <property type="component" value="Chromosome"/>
</dbReference>
<name>A0A1D8A783_9SPHN</name>
<dbReference type="GO" id="GO:0016757">
    <property type="term" value="F:glycosyltransferase activity"/>
    <property type="evidence" value="ECO:0007669"/>
    <property type="project" value="UniProtKB-KW"/>
</dbReference>
<evidence type="ECO:0000259" key="4">
    <source>
        <dbReference type="Pfam" id="PF00535"/>
    </source>
</evidence>
<dbReference type="EMBL" id="CP017075">
    <property type="protein sequence ID" value="AOR77930.1"/>
    <property type="molecule type" value="Genomic_DNA"/>
</dbReference>
<dbReference type="SUPFAM" id="SSF53448">
    <property type="entry name" value="Nucleotide-diphospho-sugar transferases"/>
    <property type="match status" value="1"/>
</dbReference>
<proteinExistence type="inferred from homology"/>
<keyword evidence="3 5" id="KW-0808">Transferase</keyword>
<evidence type="ECO:0000256" key="2">
    <source>
        <dbReference type="ARBA" id="ARBA00022676"/>
    </source>
</evidence>
<evidence type="ECO:0000313" key="5">
    <source>
        <dbReference type="EMBL" id="AOR77930.1"/>
    </source>
</evidence>
<gene>
    <name evidence="5" type="ORF">BES08_15105</name>
</gene>
<keyword evidence="6" id="KW-1185">Reference proteome</keyword>
<dbReference type="InterPro" id="IPR029044">
    <property type="entry name" value="Nucleotide-diphossugar_trans"/>
</dbReference>
<dbReference type="CDD" id="cd00761">
    <property type="entry name" value="Glyco_tranf_GTA_type"/>
    <property type="match status" value="1"/>
</dbReference>
<dbReference type="AlphaFoldDB" id="A0A1D8A783"/>
<evidence type="ECO:0000313" key="6">
    <source>
        <dbReference type="Proteomes" id="UP000094626"/>
    </source>
</evidence>
<dbReference type="InterPro" id="IPR001173">
    <property type="entry name" value="Glyco_trans_2-like"/>
</dbReference>
<reference evidence="6" key="1">
    <citation type="journal article" date="2017" name="J. Biotechnol.">
        <title>Complete genome sequence of Novosphingobium resinovorum SA1, a versatile xenobiotic-degrading bacterium capable of utilizing sulfanilic acid.</title>
        <authorList>
            <person name="Hegedus B."/>
            <person name="Kos P.B."/>
            <person name="Balint B."/>
            <person name="Maroti G."/>
            <person name="Gan H.M."/>
            <person name="Perei K."/>
            <person name="Rakhely G."/>
        </authorList>
    </citation>
    <scope>NUCLEOTIDE SEQUENCE [LARGE SCALE GENOMIC DNA]</scope>
    <source>
        <strain evidence="6">SA1</strain>
    </source>
</reference>
<accession>A0A1D8A783</accession>
<comment type="similarity">
    <text evidence="1">Belongs to the glycosyltransferase 2 family.</text>
</comment>
<evidence type="ECO:0000256" key="3">
    <source>
        <dbReference type="ARBA" id="ARBA00022679"/>
    </source>
</evidence>
<feature type="domain" description="Glycosyltransferase 2-like" evidence="4">
    <location>
        <begin position="15"/>
        <end position="139"/>
    </location>
</feature>
<dbReference type="Gene3D" id="3.90.550.10">
    <property type="entry name" value="Spore Coat Polysaccharide Biosynthesis Protein SpsA, Chain A"/>
    <property type="match status" value="1"/>
</dbReference>
<sequence>MDPHGAFTVTPVGFVIIGRNEGARLTLCIDSVMRTGQRVVYVDSGSTDGSVERVRARGLPVVELDPAAPFTAARARNAGLQWHLDNDPQLELVHFIDGDCELIPGWLEKARTALLADSGLAAVCGRRRERAPDASRYNRLCEAEWNTPIGLAESVGGDALFRVAALRQVNGYDETLIAGEEPDMCHRMRRRGWLIRRIEGDMTIHDAAMMRFGQWWQRNRRSGYATAEALAMRGAQDPEAGRDLRRKVLSNVVWSLPPLWLLWPVLWLRIRARKDPLQATWLILGKLPHLQGQIDYWRRRKSRHITARPARLIEYK</sequence>
<dbReference type="PANTHER" id="PTHR43179">
    <property type="entry name" value="RHAMNOSYLTRANSFERASE WBBL"/>
    <property type="match status" value="1"/>
</dbReference>
<evidence type="ECO:0000256" key="1">
    <source>
        <dbReference type="ARBA" id="ARBA00006739"/>
    </source>
</evidence>
<dbReference type="KEGG" id="nre:BES08_15105"/>
<dbReference type="Pfam" id="PF00535">
    <property type="entry name" value="Glycos_transf_2"/>
    <property type="match status" value="1"/>
</dbReference>
<organism evidence="5 6">
    <name type="scientific">Novosphingobium resinovorum</name>
    <dbReference type="NCBI Taxonomy" id="158500"/>
    <lineage>
        <taxon>Bacteria</taxon>
        <taxon>Pseudomonadati</taxon>
        <taxon>Pseudomonadota</taxon>
        <taxon>Alphaproteobacteria</taxon>
        <taxon>Sphingomonadales</taxon>
        <taxon>Sphingomonadaceae</taxon>
        <taxon>Novosphingobium</taxon>
    </lineage>
</organism>
<dbReference type="PANTHER" id="PTHR43179:SF12">
    <property type="entry name" value="GALACTOFURANOSYLTRANSFERASE GLFT2"/>
    <property type="match status" value="1"/>
</dbReference>